<dbReference type="PROSITE" id="PS01081">
    <property type="entry name" value="HTH_TETR_1"/>
    <property type="match status" value="1"/>
</dbReference>
<evidence type="ECO:0000256" key="1">
    <source>
        <dbReference type="ARBA" id="ARBA00022491"/>
    </source>
</evidence>
<dbReference type="Pfam" id="PF00440">
    <property type="entry name" value="TetR_N"/>
    <property type="match status" value="1"/>
</dbReference>
<dbReference type="EMBL" id="BAABAS010000029">
    <property type="protein sequence ID" value="GAA4242245.1"/>
    <property type="molecule type" value="Genomic_DNA"/>
</dbReference>
<comment type="caution">
    <text evidence="7">The sequence shown here is derived from an EMBL/GenBank/DDBJ whole genome shotgun (WGS) entry which is preliminary data.</text>
</comment>
<keyword evidence="1" id="KW-0678">Repressor</keyword>
<organism evidence="7 8">
    <name type="scientific">Actinomadura meridiana</name>
    <dbReference type="NCBI Taxonomy" id="559626"/>
    <lineage>
        <taxon>Bacteria</taxon>
        <taxon>Bacillati</taxon>
        <taxon>Actinomycetota</taxon>
        <taxon>Actinomycetes</taxon>
        <taxon>Streptosporangiales</taxon>
        <taxon>Thermomonosporaceae</taxon>
        <taxon>Actinomadura</taxon>
    </lineage>
</organism>
<dbReference type="InterPro" id="IPR001647">
    <property type="entry name" value="HTH_TetR"/>
</dbReference>
<dbReference type="InterPro" id="IPR023772">
    <property type="entry name" value="DNA-bd_HTH_TetR-type_CS"/>
</dbReference>
<dbReference type="Proteomes" id="UP001501710">
    <property type="component" value="Unassembled WGS sequence"/>
</dbReference>
<dbReference type="InterPro" id="IPR039538">
    <property type="entry name" value="BetI_C"/>
</dbReference>
<feature type="DNA-binding region" description="H-T-H motif" evidence="5">
    <location>
        <begin position="37"/>
        <end position="56"/>
    </location>
</feature>
<dbReference type="InterPro" id="IPR050109">
    <property type="entry name" value="HTH-type_TetR-like_transc_reg"/>
</dbReference>
<keyword evidence="3 5" id="KW-0238">DNA-binding</keyword>
<evidence type="ECO:0000259" key="6">
    <source>
        <dbReference type="PROSITE" id="PS50977"/>
    </source>
</evidence>
<name>A0ABP8CQM5_9ACTN</name>
<dbReference type="PANTHER" id="PTHR30055:SF226">
    <property type="entry name" value="HTH-TYPE TRANSCRIPTIONAL REGULATOR PKSA"/>
    <property type="match status" value="1"/>
</dbReference>
<dbReference type="PROSITE" id="PS50977">
    <property type="entry name" value="HTH_TETR_2"/>
    <property type="match status" value="1"/>
</dbReference>
<feature type="domain" description="HTH tetR-type" evidence="6">
    <location>
        <begin position="14"/>
        <end position="74"/>
    </location>
</feature>
<keyword evidence="2" id="KW-0805">Transcription regulation</keyword>
<gene>
    <name evidence="7" type="ORF">GCM10022254_74600</name>
</gene>
<dbReference type="InterPro" id="IPR036271">
    <property type="entry name" value="Tet_transcr_reg_TetR-rel_C_sf"/>
</dbReference>
<dbReference type="SUPFAM" id="SSF48498">
    <property type="entry name" value="Tetracyclin repressor-like, C-terminal domain"/>
    <property type="match status" value="1"/>
</dbReference>
<sequence>MCYKSPMPKVVDPARRRNEVVAAVWRVIRRDGLDRASVRNVAREAGLSAGSLRHYFATQPELLAFTLRTIIERVEERIAAVSAPTADPRDRAARILDELLPMDAERAAENNVWLAFTARALVDPDLRALCEEAHTALRAGCLALVTSLAPESDTELEADRLHALVDGLAVHAALHPQTTTPPRMRAAISAHLDELHDLHDHRAATGGG</sequence>
<keyword evidence="8" id="KW-1185">Reference proteome</keyword>
<evidence type="ECO:0000256" key="4">
    <source>
        <dbReference type="ARBA" id="ARBA00023163"/>
    </source>
</evidence>
<dbReference type="Pfam" id="PF13977">
    <property type="entry name" value="TetR_C_6"/>
    <property type="match status" value="1"/>
</dbReference>
<evidence type="ECO:0000256" key="5">
    <source>
        <dbReference type="PROSITE-ProRule" id="PRU00335"/>
    </source>
</evidence>
<keyword evidence="4" id="KW-0804">Transcription</keyword>
<accession>A0ABP8CQM5</accession>
<dbReference type="Gene3D" id="1.10.357.10">
    <property type="entry name" value="Tetracycline Repressor, domain 2"/>
    <property type="match status" value="1"/>
</dbReference>
<dbReference type="PANTHER" id="PTHR30055">
    <property type="entry name" value="HTH-TYPE TRANSCRIPTIONAL REGULATOR RUTR"/>
    <property type="match status" value="1"/>
</dbReference>
<evidence type="ECO:0000256" key="2">
    <source>
        <dbReference type="ARBA" id="ARBA00023015"/>
    </source>
</evidence>
<evidence type="ECO:0000256" key="3">
    <source>
        <dbReference type="ARBA" id="ARBA00023125"/>
    </source>
</evidence>
<evidence type="ECO:0000313" key="7">
    <source>
        <dbReference type="EMBL" id="GAA4242245.1"/>
    </source>
</evidence>
<proteinExistence type="predicted"/>
<dbReference type="InterPro" id="IPR009057">
    <property type="entry name" value="Homeodomain-like_sf"/>
</dbReference>
<evidence type="ECO:0000313" key="8">
    <source>
        <dbReference type="Proteomes" id="UP001501710"/>
    </source>
</evidence>
<dbReference type="SUPFAM" id="SSF46689">
    <property type="entry name" value="Homeodomain-like"/>
    <property type="match status" value="1"/>
</dbReference>
<reference evidence="8" key="1">
    <citation type="journal article" date="2019" name="Int. J. Syst. Evol. Microbiol.">
        <title>The Global Catalogue of Microorganisms (GCM) 10K type strain sequencing project: providing services to taxonomists for standard genome sequencing and annotation.</title>
        <authorList>
            <consortium name="The Broad Institute Genomics Platform"/>
            <consortium name="The Broad Institute Genome Sequencing Center for Infectious Disease"/>
            <person name="Wu L."/>
            <person name="Ma J."/>
        </authorList>
    </citation>
    <scope>NUCLEOTIDE SEQUENCE [LARGE SCALE GENOMIC DNA]</scope>
    <source>
        <strain evidence="8">JCM 17440</strain>
    </source>
</reference>
<protein>
    <submittedName>
        <fullName evidence="7">TetR/AcrR family transcriptional regulator</fullName>
    </submittedName>
</protein>